<organism evidence="1 2">
    <name type="scientific">Nibea albiflora</name>
    <name type="common">Yellow drum</name>
    <name type="synonym">Corvina albiflora</name>
    <dbReference type="NCBI Taxonomy" id="240163"/>
    <lineage>
        <taxon>Eukaryota</taxon>
        <taxon>Metazoa</taxon>
        <taxon>Chordata</taxon>
        <taxon>Craniata</taxon>
        <taxon>Vertebrata</taxon>
        <taxon>Euteleostomi</taxon>
        <taxon>Actinopterygii</taxon>
        <taxon>Neopterygii</taxon>
        <taxon>Teleostei</taxon>
        <taxon>Neoteleostei</taxon>
        <taxon>Acanthomorphata</taxon>
        <taxon>Eupercaria</taxon>
        <taxon>Sciaenidae</taxon>
        <taxon>Nibea</taxon>
    </lineage>
</organism>
<proteinExistence type="predicted"/>
<keyword evidence="2" id="KW-1185">Reference proteome</keyword>
<evidence type="ECO:0000313" key="2">
    <source>
        <dbReference type="Proteomes" id="UP000805704"/>
    </source>
</evidence>
<dbReference type="EMBL" id="CM024802">
    <property type="protein sequence ID" value="KAG8011505.1"/>
    <property type="molecule type" value="Genomic_DNA"/>
</dbReference>
<comment type="caution">
    <text evidence="1">The sequence shown here is derived from an EMBL/GenBank/DDBJ whole genome shotgun (WGS) entry which is preliminary data.</text>
</comment>
<evidence type="ECO:0000313" key="1">
    <source>
        <dbReference type="EMBL" id="KAG8011505.1"/>
    </source>
</evidence>
<protein>
    <submittedName>
        <fullName evidence="1">Tubulin polyglutamylase TTLL2</fullName>
    </submittedName>
</protein>
<accession>A0ACB7FBW7</accession>
<gene>
    <name evidence="1" type="primary">TTLL2</name>
    <name evidence="1" type="ORF">GBF38_006333</name>
</gene>
<dbReference type="Proteomes" id="UP000805704">
    <property type="component" value="Chromosome 14"/>
</dbReference>
<reference evidence="1" key="1">
    <citation type="submission" date="2020-04" db="EMBL/GenBank/DDBJ databases">
        <title>A chromosome-scale assembly and high-density genetic map of the yellow drum (Nibea albiflora) genome.</title>
        <authorList>
            <person name="Xu D."/>
            <person name="Zhang W."/>
            <person name="Chen R."/>
            <person name="Tan P."/>
            <person name="Wang L."/>
            <person name="Song H."/>
            <person name="Tian L."/>
            <person name="Zhu Q."/>
            <person name="Wang B."/>
        </authorList>
    </citation>
    <scope>NUCLEOTIDE SEQUENCE</scope>
    <source>
        <strain evidence="1">ZJHYS-2018</strain>
    </source>
</reference>
<name>A0ACB7FBW7_NIBAL</name>
<sequence length="865" mass="99356">QEDRNAVQTLWADAVVPYTISDELAYQEPNIQAAFRMISDFTCIRFRRHTTEFNYLKFLEGNGCASFVGCQGGAQVVYYSPSCSVGNLCHELIHALGLHHEHTRKDRDQYITVQWQSIIPGREKNFKMKRGDSLNLPYDIHSIMHYGQYFFSLDGSPTVLAKNGGRGMGQRTHLSHLDVQRLNRLYHCGNSSLHCHFTTVSGGAKRTDCLLYPVSQKAPTVYLPYIYLTHRERLFCVFSLRCCMAASLVFRLHDRGPEVVREVLLERGWVEYSEGKREKEDWNLYWRGSAFRNSEYHSLLPWQRLNHHPKTVGITRKDCLARNLRRMRATFSSSLYDFSPTAFILPNDYTRFLAEYNRLRQAGPSVYWICKPVDLSRGRGIFIFEDIKDLVYDCSVIVQRYISSPLLISGYKFDLRIYVCVKSFHPLTVYVHQEGLVRFATEKYNLSSLHNTYAHLTNTSINKFGPFYKTEKGRVGQGCKWTMSKFRHYLHSQDINELLLWQRISNIVTLTLLTIAPSVPSCPNCVELFGFDILLDVRFKPWLLEVNYSPALTLDCQADITVKKALISDLIDLMNYTLTDSLRKRAFYRQGSRQPCFHASHMSRVTPVISKVKETKVGNQSSQTQTLPQLKTLCQAERMNRRPFIDDYQRHFPPVDSNQLNAATKTHTDKNLILGPHSRTNMSVVNRQTCAALAPRLMDDASLRVSEVTNHDDTETEAETQPPRKTNVSSSIHETPQRGLRFRRSAGSWKLPNIYSGNHRPVRIPLEGTTAVSGQNIPPPRVGGFIRTFPFNAATLRASQQKLDVKLIIQELHKLTGQLAASDQKLRREEEEEVKRNKDGEEDFDSLLWGPKEPPLLSQCSRHTQ</sequence>
<feature type="non-terminal residue" evidence="1">
    <location>
        <position position="1"/>
    </location>
</feature>